<reference evidence="1" key="1">
    <citation type="submission" date="2021-05" db="EMBL/GenBank/DDBJ databases">
        <authorList>
            <person name="Scholz U."/>
            <person name="Mascher M."/>
            <person name="Fiebig A."/>
        </authorList>
    </citation>
    <scope>NUCLEOTIDE SEQUENCE [LARGE SCALE GENOMIC DNA]</scope>
</reference>
<evidence type="ECO:0000313" key="2">
    <source>
        <dbReference type="Proteomes" id="UP001732700"/>
    </source>
</evidence>
<protein>
    <submittedName>
        <fullName evidence="1">Uncharacterized protein</fullName>
    </submittedName>
</protein>
<organism evidence="1 2">
    <name type="scientific">Avena sativa</name>
    <name type="common">Oat</name>
    <dbReference type="NCBI Taxonomy" id="4498"/>
    <lineage>
        <taxon>Eukaryota</taxon>
        <taxon>Viridiplantae</taxon>
        <taxon>Streptophyta</taxon>
        <taxon>Embryophyta</taxon>
        <taxon>Tracheophyta</taxon>
        <taxon>Spermatophyta</taxon>
        <taxon>Magnoliopsida</taxon>
        <taxon>Liliopsida</taxon>
        <taxon>Poales</taxon>
        <taxon>Poaceae</taxon>
        <taxon>BOP clade</taxon>
        <taxon>Pooideae</taxon>
        <taxon>Poodae</taxon>
        <taxon>Poeae</taxon>
        <taxon>Poeae Chloroplast Group 1 (Aveneae type)</taxon>
        <taxon>Aveninae</taxon>
        <taxon>Avena</taxon>
    </lineage>
</organism>
<dbReference type="EnsemblPlants" id="AVESA.00010b.r2.6AG1061520.1">
    <property type="protein sequence ID" value="AVESA.00010b.r2.6AG1061520.1.CDS"/>
    <property type="gene ID" value="AVESA.00010b.r2.6AG1061520"/>
</dbReference>
<dbReference type="Proteomes" id="UP001732700">
    <property type="component" value="Chromosome 6A"/>
</dbReference>
<evidence type="ECO:0000313" key="1">
    <source>
        <dbReference type="EnsemblPlants" id="AVESA.00010b.r2.6AG1061520.1.CDS"/>
    </source>
</evidence>
<keyword evidence="2" id="KW-1185">Reference proteome</keyword>
<sequence>MASSSSSGALEPVADLPPSCSPASHRPIIDIGLTASHAESKVSPRQQADGSPSAEVVEPEVTLPEDILWKIHALMPMQDAARAACLSRSFLHSWKCYPKLIFDMRALRKQTRDFINRVDHIMQNHSGVGVETFKLQTRNDFSVHPSYLDRWLQVAVTPGIKELVLGLPMENKMKYNFPGSFLSRERAQSIEYFHLSSCMFHSIGKAGCLSSLRTVRLHNVGITEEELCLLLSNSFALEHLDLESCYDIRCLKISHLLSKLNRLDVESCKMLQRIELNAPNVSILHYDGPTIPISLGGSLQVKKMQMTSTVVPNLLHYASTKLLSIAPNVETLFLYSLYEKVNTPMVLGKFLHLKYLEIKLFMQTRSPDYDFCSLVSFLDASPNLNMFVLRVEGPTIEPGLIPGVQIGDDSSLGSCVHKHRHRKLRSVIINGFRPWKTMIELTRCILDYATSLKHLILDTTDGYHRRRSAKCFPLGKDTVVEARKALLAIRTYIAGKVPSKVNFKVLEPCNCRKCWIPL</sequence>
<reference evidence="1" key="2">
    <citation type="submission" date="2025-09" db="UniProtKB">
        <authorList>
            <consortium name="EnsemblPlants"/>
        </authorList>
    </citation>
    <scope>IDENTIFICATION</scope>
</reference>
<accession>A0ACD5YXV6</accession>
<proteinExistence type="predicted"/>
<name>A0ACD5YXV6_AVESA</name>